<dbReference type="GO" id="GO:0006355">
    <property type="term" value="P:regulation of DNA-templated transcription"/>
    <property type="evidence" value="ECO:0007669"/>
    <property type="project" value="InterPro"/>
</dbReference>
<name>M1VC90_CYAM1</name>
<reference evidence="3 4" key="1">
    <citation type="journal article" date="2004" name="Nature">
        <title>Genome sequence of the ultrasmall unicellular red alga Cyanidioschyzon merolae 10D.</title>
        <authorList>
            <person name="Matsuzaki M."/>
            <person name="Misumi O."/>
            <person name="Shin-i T."/>
            <person name="Maruyama S."/>
            <person name="Takahara M."/>
            <person name="Miyagishima S."/>
            <person name="Mori T."/>
            <person name="Nishida K."/>
            <person name="Yagisawa F."/>
            <person name="Nishida K."/>
            <person name="Yoshida Y."/>
            <person name="Nishimura Y."/>
            <person name="Nakao S."/>
            <person name="Kobayashi T."/>
            <person name="Momoyama Y."/>
            <person name="Higashiyama T."/>
            <person name="Minoda A."/>
            <person name="Sano M."/>
            <person name="Nomoto H."/>
            <person name="Oishi K."/>
            <person name="Hayashi H."/>
            <person name="Ohta F."/>
            <person name="Nishizaka S."/>
            <person name="Haga S."/>
            <person name="Miura S."/>
            <person name="Morishita T."/>
            <person name="Kabeya Y."/>
            <person name="Terasawa K."/>
            <person name="Suzuki Y."/>
            <person name="Ishii Y."/>
            <person name="Asakawa S."/>
            <person name="Takano H."/>
            <person name="Ohta N."/>
            <person name="Kuroiwa H."/>
            <person name="Tanaka K."/>
            <person name="Shimizu N."/>
            <person name="Sugano S."/>
            <person name="Sato N."/>
            <person name="Nozaki H."/>
            <person name="Ogasawara N."/>
            <person name="Kohara Y."/>
            <person name="Kuroiwa T."/>
        </authorList>
    </citation>
    <scope>NUCLEOTIDE SEQUENCE [LARGE SCALE GENOMIC DNA]</scope>
    <source>
        <strain evidence="3 4">10D</strain>
    </source>
</reference>
<accession>M1VC90</accession>
<dbReference type="CDD" id="cd20104">
    <property type="entry name" value="MBT_PHF20L1-like"/>
    <property type="match status" value="1"/>
</dbReference>
<dbReference type="EMBL" id="AP006491">
    <property type="protein sequence ID" value="BAM80122.1"/>
    <property type="molecule type" value="Genomic_DNA"/>
</dbReference>
<dbReference type="SUPFAM" id="SSF63748">
    <property type="entry name" value="Tudor/PWWP/MBT"/>
    <property type="match status" value="1"/>
</dbReference>
<evidence type="ECO:0000313" key="4">
    <source>
        <dbReference type="Proteomes" id="UP000007014"/>
    </source>
</evidence>
<dbReference type="KEGG" id="cme:CYME_CMI257C"/>
<evidence type="ECO:0000259" key="2">
    <source>
        <dbReference type="PROSITE" id="PS00028"/>
    </source>
</evidence>
<gene>
    <name evidence="3" type="ORF">CYME_CMI257C</name>
</gene>
<feature type="compositionally biased region" description="Polar residues" evidence="1">
    <location>
        <begin position="252"/>
        <end position="265"/>
    </location>
</feature>
<dbReference type="Gene3D" id="2.30.30.140">
    <property type="match status" value="1"/>
</dbReference>
<sequence>MSGYAVREDRSRPAYACPASADCVYALDAATHSARRKLLSFAQFWAHQRMHQHQPNEKEIEQSVKGVEARPAWTRSADEERCAPWEQRLDRAFHWNNHGRADLDRNAYLYGLVMGDALYREKAWLSVRGTEWARTADNDEVRGVYRNIRCDWAPCGVMLRDLTELAAHCLTHLDTKYHVPQSVRTQFGPGQAVDILDGEMIWYPARIIDASPGRFLIRYDDEQWSQEEFDEWVWRDSPRIAPRGYYTASKRSLPQGTYLPQNNANPPRDEGKTAAIDAVSQGRYRVRHYTGRANRKRALNASFYRR</sequence>
<keyword evidence="4" id="KW-1185">Reference proteome</keyword>
<proteinExistence type="predicted"/>
<dbReference type="GeneID" id="16993690"/>
<evidence type="ECO:0000313" key="3">
    <source>
        <dbReference type="EMBL" id="BAM80122.1"/>
    </source>
</evidence>
<dbReference type="PROSITE" id="PS00028">
    <property type="entry name" value="ZINC_FINGER_C2H2_1"/>
    <property type="match status" value="1"/>
</dbReference>
<feature type="region of interest" description="Disordered" evidence="1">
    <location>
        <begin position="252"/>
        <end position="272"/>
    </location>
</feature>
<feature type="domain" description="C2H2-type" evidence="2">
    <location>
        <begin position="150"/>
        <end position="172"/>
    </location>
</feature>
<reference evidence="3 4" key="2">
    <citation type="journal article" date="2007" name="BMC Biol.">
        <title>A 100%-complete sequence reveals unusually simple genomic features in the hot-spring red alga Cyanidioschyzon merolae.</title>
        <authorList>
            <person name="Nozaki H."/>
            <person name="Takano H."/>
            <person name="Misumi O."/>
            <person name="Terasawa K."/>
            <person name="Matsuzaki M."/>
            <person name="Maruyama S."/>
            <person name="Nishida K."/>
            <person name="Yagisawa F."/>
            <person name="Yoshida Y."/>
            <person name="Fujiwara T."/>
            <person name="Takio S."/>
            <person name="Tamura K."/>
            <person name="Chung S.J."/>
            <person name="Nakamura S."/>
            <person name="Kuroiwa H."/>
            <person name="Tanaka K."/>
            <person name="Sato N."/>
            <person name="Kuroiwa T."/>
        </authorList>
    </citation>
    <scope>NUCLEOTIDE SEQUENCE [LARGE SCALE GENOMIC DNA]</scope>
    <source>
        <strain evidence="3 4">10D</strain>
    </source>
</reference>
<dbReference type="InterPro" id="IPR004092">
    <property type="entry name" value="Mbt"/>
</dbReference>
<organism evidence="3 4">
    <name type="scientific">Cyanidioschyzon merolae (strain NIES-3377 / 10D)</name>
    <name type="common">Unicellular red alga</name>
    <dbReference type="NCBI Taxonomy" id="280699"/>
    <lineage>
        <taxon>Eukaryota</taxon>
        <taxon>Rhodophyta</taxon>
        <taxon>Bangiophyceae</taxon>
        <taxon>Cyanidiales</taxon>
        <taxon>Cyanidiaceae</taxon>
        <taxon>Cyanidioschyzon</taxon>
    </lineage>
</organism>
<dbReference type="OrthoDB" id="161570at2759"/>
<dbReference type="Proteomes" id="UP000007014">
    <property type="component" value="Chromosome 9"/>
</dbReference>
<dbReference type="Gramene" id="CMI257CT">
    <property type="protein sequence ID" value="CMI257CT"/>
    <property type="gene ID" value="CMI257C"/>
</dbReference>
<dbReference type="AlphaFoldDB" id="M1VC90"/>
<protein>
    <recommendedName>
        <fullName evidence="2">C2H2-type domain-containing protein</fullName>
    </recommendedName>
</protein>
<dbReference type="InterPro" id="IPR013087">
    <property type="entry name" value="Znf_C2H2_type"/>
</dbReference>
<dbReference type="Pfam" id="PF02820">
    <property type="entry name" value="MBT"/>
    <property type="match status" value="1"/>
</dbReference>
<dbReference type="GO" id="GO:0005634">
    <property type="term" value="C:nucleus"/>
    <property type="evidence" value="ECO:0007669"/>
    <property type="project" value="InterPro"/>
</dbReference>
<dbReference type="RefSeq" id="XP_005536408.1">
    <property type="nucleotide sequence ID" value="XM_005536351.1"/>
</dbReference>
<dbReference type="HOGENOM" id="CLU_910176_0_0_1"/>
<evidence type="ECO:0000256" key="1">
    <source>
        <dbReference type="SAM" id="MobiDB-lite"/>
    </source>
</evidence>